<organism evidence="5">
    <name type="scientific">Drosophila rhopaloa</name>
    <name type="common">Fruit fly</name>
    <dbReference type="NCBI Taxonomy" id="1041015"/>
    <lineage>
        <taxon>Eukaryota</taxon>
        <taxon>Metazoa</taxon>
        <taxon>Ecdysozoa</taxon>
        <taxon>Arthropoda</taxon>
        <taxon>Hexapoda</taxon>
        <taxon>Insecta</taxon>
        <taxon>Pterygota</taxon>
        <taxon>Neoptera</taxon>
        <taxon>Endopterygota</taxon>
        <taxon>Diptera</taxon>
        <taxon>Brachycera</taxon>
        <taxon>Muscomorpha</taxon>
        <taxon>Ephydroidea</taxon>
        <taxon>Drosophilidae</taxon>
        <taxon>Drosophila</taxon>
        <taxon>Sophophora</taxon>
    </lineage>
</organism>
<keyword evidence="1" id="KW-0732">Signal</keyword>
<dbReference type="InterPro" id="IPR041813">
    <property type="entry name" value="A2M_TED"/>
</dbReference>
<dbReference type="SMART" id="SM01419">
    <property type="entry name" value="Thiol-ester_cl"/>
    <property type="match status" value="1"/>
</dbReference>
<evidence type="ECO:0000256" key="2">
    <source>
        <dbReference type="ARBA" id="ARBA00022966"/>
    </source>
</evidence>
<evidence type="ECO:0000259" key="4">
    <source>
        <dbReference type="Pfam" id="PF07678"/>
    </source>
</evidence>
<feature type="domain" description="Alpha-macroglobulin-like TED" evidence="4">
    <location>
        <begin position="56"/>
        <end position="344"/>
    </location>
</feature>
<feature type="non-terminal residue" evidence="5">
    <location>
        <position position="448"/>
    </location>
</feature>
<dbReference type="OrthoDB" id="9998011at2759"/>
<dbReference type="InterPro" id="IPR050473">
    <property type="entry name" value="A2M/Complement_sys"/>
</dbReference>
<accession>A0A6P4ECM8</accession>
<dbReference type="SUPFAM" id="SSF48239">
    <property type="entry name" value="Terpenoid cyclases/Protein prenyltransferases"/>
    <property type="match status" value="1"/>
</dbReference>
<evidence type="ECO:0000256" key="3">
    <source>
        <dbReference type="ARBA" id="ARBA00023157"/>
    </source>
</evidence>
<dbReference type="InterPro" id="IPR019742">
    <property type="entry name" value="MacrogloblnA2_CS"/>
</dbReference>
<dbReference type="Pfam" id="PF07678">
    <property type="entry name" value="TED_complement"/>
    <property type="match status" value="1"/>
</dbReference>
<dbReference type="Gene3D" id="2.60.120.1540">
    <property type="match status" value="1"/>
</dbReference>
<dbReference type="PANTHER" id="PTHR11412:SF136">
    <property type="entry name" value="CD109 ANTIGEN"/>
    <property type="match status" value="1"/>
</dbReference>
<gene>
    <name evidence="5" type="primary">LOC108038725</name>
</gene>
<reference evidence="5" key="1">
    <citation type="submission" date="2025-08" db="UniProtKB">
        <authorList>
            <consortium name="RefSeq"/>
        </authorList>
    </citation>
    <scope>IDENTIFICATION</scope>
</reference>
<protein>
    <submittedName>
        <fullName evidence="5">CD109 antigen-like</fullName>
    </submittedName>
</protein>
<evidence type="ECO:0000256" key="1">
    <source>
        <dbReference type="ARBA" id="ARBA00022729"/>
    </source>
</evidence>
<dbReference type="AlphaFoldDB" id="A0A6P4ECM8"/>
<dbReference type="InterPro" id="IPR036595">
    <property type="entry name" value="A-macroglobulin_rcpt-bd_sf"/>
</dbReference>
<keyword evidence="2" id="KW-0882">Thioester bond</keyword>
<dbReference type="InterPro" id="IPR047565">
    <property type="entry name" value="Alpha-macroglob_thiol-ester_cl"/>
</dbReference>
<dbReference type="InterPro" id="IPR011626">
    <property type="entry name" value="Alpha-macroglobulin_TED"/>
</dbReference>
<dbReference type="GO" id="GO:0005615">
    <property type="term" value="C:extracellular space"/>
    <property type="evidence" value="ECO:0007669"/>
    <property type="project" value="InterPro"/>
</dbReference>
<name>A0A6P4ECM8_DRORH</name>
<keyword evidence="3" id="KW-1015">Disulfide bond</keyword>
<sequence length="448" mass="50883">IHERLKVKADGVTKYVNKAVLINVQRLHRRHTMFMPQRTITVEQPEDIVPGTMVVGAAVAKTIQAPQLDNLNGLVLEPKGCGEQNMVNFVPNVLVLGYLEERKNKNPALSAQAKTYLETGYQRELTYKRDDWSFSVWGQSDRAGSTWLTAYVLRSFHQAQKFVHIDDNVMARGLDFLESRQVASGEFPELGRLIQNNHGSPLALTSFVLLAFFENKEYMNRYQRVIDKAVQFVAQKVDQTNDPYDLAIAAFALQLARNRKAEQVLNTLENLAKHSDDRKWWTRSDNSVSNDVEITAYVLLAILEKQSMDSTDQIVNWLISKRNSNGGFASTQDTVVGLMALTKYELLNEKPPNVQIEIAPAVEIVAHLSKETIFIKPDTPWETKSYPLPDDTRDVKYSASGNGRVQFQIQYRFNVATKEKEPNFKLTTIAKKSDKQRIVLDICAEYTP</sequence>
<dbReference type="PROSITE" id="PS00477">
    <property type="entry name" value="ALPHA_2_MACROGLOBULIN"/>
    <property type="match status" value="1"/>
</dbReference>
<dbReference type="Gene3D" id="2.60.40.690">
    <property type="entry name" value="Alpha-macroglobulin, receptor-binding domain"/>
    <property type="match status" value="1"/>
</dbReference>
<evidence type="ECO:0000313" key="5">
    <source>
        <dbReference type="RefSeq" id="XP_016971041.1"/>
    </source>
</evidence>
<dbReference type="CDD" id="cd02897">
    <property type="entry name" value="A2M_2"/>
    <property type="match status" value="1"/>
</dbReference>
<dbReference type="Gene3D" id="1.50.10.20">
    <property type="match status" value="1"/>
</dbReference>
<feature type="non-terminal residue" evidence="5">
    <location>
        <position position="1"/>
    </location>
</feature>
<dbReference type="PANTHER" id="PTHR11412">
    <property type="entry name" value="MACROGLOBULIN / COMPLEMENT"/>
    <property type="match status" value="1"/>
</dbReference>
<dbReference type="InterPro" id="IPR008930">
    <property type="entry name" value="Terpenoid_cyclase/PrenylTrfase"/>
</dbReference>
<proteinExistence type="predicted"/>
<dbReference type="RefSeq" id="XP_016971041.1">
    <property type="nucleotide sequence ID" value="XM_017115552.1"/>
</dbReference>